<evidence type="ECO:0000256" key="5">
    <source>
        <dbReference type="ARBA" id="ARBA00022801"/>
    </source>
</evidence>
<dbReference type="PRINTS" id="PR00741">
    <property type="entry name" value="GLHYDRLASE29"/>
</dbReference>
<dbReference type="InterPro" id="IPR000933">
    <property type="entry name" value="Glyco_hydro_29"/>
</dbReference>
<feature type="domain" description="Glycoside hydrolase family 29 N-terminal" evidence="7">
    <location>
        <begin position="68"/>
        <end position="329"/>
    </location>
</feature>
<dbReference type="EC" id="3.2.1.51" evidence="3"/>
<dbReference type="Pfam" id="PF01120">
    <property type="entry name" value="Alpha_L_fucos"/>
    <property type="match status" value="1"/>
</dbReference>
<evidence type="ECO:0000259" key="7">
    <source>
        <dbReference type="Pfam" id="PF01120"/>
    </source>
</evidence>
<dbReference type="InterPro" id="IPR057739">
    <property type="entry name" value="Glyco_hydro_29_N"/>
</dbReference>
<name>A0ABQ1Y2S0_9BACL</name>
<evidence type="ECO:0000256" key="3">
    <source>
        <dbReference type="ARBA" id="ARBA00012662"/>
    </source>
</evidence>
<dbReference type="SUPFAM" id="SSF51445">
    <property type="entry name" value="(Trans)glycosidases"/>
    <property type="match status" value="1"/>
</dbReference>
<dbReference type="InterPro" id="IPR017853">
    <property type="entry name" value="GH"/>
</dbReference>
<keyword evidence="9" id="KW-1185">Reference proteome</keyword>
<evidence type="ECO:0000313" key="9">
    <source>
        <dbReference type="Proteomes" id="UP000659344"/>
    </source>
</evidence>
<accession>A0ABQ1Y2S0</accession>
<dbReference type="SMART" id="SM00812">
    <property type="entry name" value="Alpha_L_fucos"/>
    <property type="match status" value="1"/>
</dbReference>
<keyword evidence="5" id="KW-0378">Hydrolase</keyword>
<evidence type="ECO:0000313" key="8">
    <source>
        <dbReference type="EMBL" id="GGH10707.1"/>
    </source>
</evidence>
<dbReference type="PANTHER" id="PTHR10030:SF37">
    <property type="entry name" value="ALPHA-L-FUCOSIDASE-RELATED"/>
    <property type="match status" value="1"/>
</dbReference>
<comment type="caution">
    <text evidence="8">The sequence shown here is derived from an EMBL/GenBank/DDBJ whole genome shotgun (WGS) entry which is preliminary data.</text>
</comment>
<organism evidence="8 9">
    <name type="scientific">Paenibacillus segetis</name>
    <dbReference type="NCBI Taxonomy" id="1325360"/>
    <lineage>
        <taxon>Bacteria</taxon>
        <taxon>Bacillati</taxon>
        <taxon>Bacillota</taxon>
        <taxon>Bacilli</taxon>
        <taxon>Bacillales</taxon>
        <taxon>Paenibacillaceae</taxon>
        <taxon>Paenibacillus</taxon>
    </lineage>
</organism>
<evidence type="ECO:0000256" key="4">
    <source>
        <dbReference type="ARBA" id="ARBA00022729"/>
    </source>
</evidence>
<keyword evidence="6" id="KW-0326">Glycosidase</keyword>
<comment type="function">
    <text evidence="1">Alpha-L-fucosidase is responsible for hydrolyzing the alpha-1,6-linked fucose joined to the reducing-end N-acetylglucosamine of the carbohydrate moieties of glycoproteins.</text>
</comment>
<reference evidence="9" key="1">
    <citation type="journal article" date="2019" name="Int. J. Syst. Evol. Microbiol.">
        <title>The Global Catalogue of Microorganisms (GCM) 10K type strain sequencing project: providing services to taxonomists for standard genome sequencing and annotation.</title>
        <authorList>
            <consortium name="The Broad Institute Genomics Platform"/>
            <consortium name="The Broad Institute Genome Sequencing Center for Infectious Disease"/>
            <person name="Wu L."/>
            <person name="Ma J."/>
        </authorList>
    </citation>
    <scope>NUCLEOTIDE SEQUENCE [LARGE SCALE GENOMIC DNA]</scope>
    <source>
        <strain evidence="9">CGMCC 1.12769</strain>
    </source>
</reference>
<dbReference type="Gene3D" id="3.20.20.80">
    <property type="entry name" value="Glycosidases"/>
    <property type="match status" value="1"/>
</dbReference>
<evidence type="ECO:0000256" key="6">
    <source>
        <dbReference type="ARBA" id="ARBA00023295"/>
    </source>
</evidence>
<protein>
    <recommendedName>
        <fullName evidence="3">alpha-L-fucosidase</fullName>
        <ecNumber evidence="3">3.2.1.51</ecNumber>
    </recommendedName>
</protein>
<dbReference type="EMBL" id="BMFT01000001">
    <property type="protein sequence ID" value="GGH10707.1"/>
    <property type="molecule type" value="Genomic_DNA"/>
</dbReference>
<comment type="similarity">
    <text evidence="2">Belongs to the glycosyl hydrolase 29 family.</text>
</comment>
<evidence type="ECO:0000256" key="1">
    <source>
        <dbReference type="ARBA" id="ARBA00004071"/>
    </source>
</evidence>
<dbReference type="Gene3D" id="2.60.120.260">
    <property type="entry name" value="Galactose-binding domain-like"/>
    <property type="match status" value="1"/>
</dbReference>
<proteinExistence type="inferred from homology"/>
<gene>
    <name evidence="8" type="ORF">GCM10008013_02240</name>
</gene>
<sequence>MLGELDYPITYHTNKQIESEWFTMNKSILAKPTEQQLRWHDMELGMFCHFGMNTFCNQEWGIGNDSPEIFNPTELDARQWVRTAKRAGFKYFILTAKHHDGFCLWPTKTTDYSVKSSPWKNGQGDVVREVADACREEGIALGLYLSPWDRHEPCYADKEAYDDFYAEQLTELLTQYGPLIEVWFDGAGSEGREYDWPRIMGLVKQHQPDAMVFNMGQPTIRWVGNEDGVAPYPCWNTSSEARASMFTSDMLTWLPETSNWVPAECDVPIRTHHWFWHPNDEDSLRSLDNLLDIYYRSVGHGTVLLLNISPDDRGLFPDIDVERVIEFGDEISRRFDHPIAQTSGDGTELTLSLPYEFLVDHAIVMEQISQGERVHEYVLEAAQDGVWIELVHGTAIGHKKIDAFPAIRTQQLRLTVTKYVDLPLIRFFAVYCTEIDSR</sequence>
<evidence type="ECO:0000256" key="2">
    <source>
        <dbReference type="ARBA" id="ARBA00007951"/>
    </source>
</evidence>
<dbReference type="Proteomes" id="UP000659344">
    <property type="component" value="Unassembled WGS sequence"/>
</dbReference>
<dbReference type="InterPro" id="IPR016286">
    <property type="entry name" value="FUC_metazoa-typ"/>
</dbReference>
<dbReference type="PANTHER" id="PTHR10030">
    <property type="entry name" value="ALPHA-L-FUCOSIDASE"/>
    <property type="match status" value="1"/>
</dbReference>
<keyword evidence="4" id="KW-0732">Signal</keyword>